<name>A0ACC3T1P1_LIPKO</name>
<proteinExistence type="predicted"/>
<accession>A0ACC3T1P1</accession>
<evidence type="ECO:0000313" key="2">
    <source>
        <dbReference type="Proteomes" id="UP001433508"/>
    </source>
</evidence>
<sequence>MVPREVIPSADRLFMIYGRNIPKTPLHICLAHTRSRWLDLSTTSTHARRIPWSPEFGRSDKQFTTVPDIVPSDSTYCMDKNALFDYAKAFHLLKSNPPEQRLDVRMPYAIYMKLEKHWSNFKAEMDVRENQRYPRLAYNSLEQEVTVITAQSALHEVAASELKRNITDTFKEYFSIHKLEAREGIKDTASTTMTSTRREYFRSSKDPDGSFSYDDDEDGPILRVAIEAGFTENYRGLQRDKNMWIKGLGAKVVVLIFLQESPRFKNPNSEYNDIDIEHIDGELERMQRYMRDARRRNQERGIYGPIEYRNHTWFGNLKQARIEVWRGDMQEPVTSYLIKDGCTYDRLPTTFGLKISDFFTDRIWRSANIPDSDIYFEGEKFLRALTFGIYETALIRCTNFILPASV</sequence>
<evidence type="ECO:0000313" key="1">
    <source>
        <dbReference type="EMBL" id="KAK9237829.1"/>
    </source>
</evidence>
<reference evidence="2" key="1">
    <citation type="journal article" date="2024" name="Front. Bioeng. Biotechnol.">
        <title>Genome-scale model development and genomic sequencing of the oleaginous clade Lipomyces.</title>
        <authorList>
            <person name="Czajka J.J."/>
            <person name="Han Y."/>
            <person name="Kim J."/>
            <person name="Mondo S.J."/>
            <person name="Hofstad B.A."/>
            <person name="Robles A."/>
            <person name="Haridas S."/>
            <person name="Riley R."/>
            <person name="LaButti K."/>
            <person name="Pangilinan J."/>
            <person name="Andreopoulos W."/>
            <person name="Lipzen A."/>
            <person name="Yan J."/>
            <person name="Wang M."/>
            <person name="Ng V."/>
            <person name="Grigoriev I.V."/>
            <person name="Spatafora J.W."/>
            <person name="Magnuson J.K."/>
            <person name="Baker S.E."/>
            <person name="Pomraning K.R."/>
        </authorList>
    </citation>
    <scope>NUCLEOTIDE SEQUENCE [LARGE SCALE GENOMIC DNA]</scope>
    <source>
        <strain evidence="2">CBS 7786</strain>
    </source>
</reference>
<dbReference type="EMBL" id="MU971364">
    <property type="protein sequence ID" value="KAK9237829.1"/>
    <property type="molecule type" value="Genomic_DNA"/>
</dbReference>
<protein>
    <submittedName>
        <fullName evidence="1">Uncharacterized protein</fullName>
    </submittedName>
</protein>
<dbReference type="Proteomes" id="UP001433508">
    <property type="component" value="Unassembled WGS sequence"/>
</dbReference>
<keyword evidence="2" id="KW-1185">Reference proteome</keyword>
<organism evidence="1 2">
    <name type="scientific">Lipomyces kononenkoae</name>
    <name type="common">Yeast</name>
    <dbReference type="NCBI Taxonomy" id="34357"/>
    <lineage>
        <taxon>Eukaryota</taxon>
        <taxon>Fungi</taxon>
        <taxon>Dikarya</taxon>
        <taxon>Ascomycota</taxon>
        <taxon>Saccharomycotina</taxon>
        <taxon>Lipomycetes</taxon>
        <taxon>Lipomycetales</taxon>
        <taxon>Lipomycetaceae</taxon>
        <taxon>Lipomyces</taxon>
    </lineage>
</organism>
<gene>
    <name evidence="1" type="ORF">V1525DRAFT_403035</name>
</gene>
<comment type="caution">
    <text evidence="1">The sequence shown here is derived from an EMBL/GenBank/DDBJ whole genome shotgun (WGS) entry which is preliminary data.</text>
</comment>